<evidence type="ECO:0000259" key="1">
    <source>
        <dbReference type="SMART" id="SM01321"/>
    </source>
</evidence>
<feature type="domain" description="Transposase IS200-like" evidence="1">
    <location>
        <begin position="9"/>
        <end position="132"/>
    </location>
</feature>
<dbReference type="InterPro" id="IPR052715">
    <property type="entry name" value="RAYT_transposase"/>
</dbReference>
<dbReference type="SUPFAM" id="SSF143422">
    <property type="entry name" value="Transposase IS200-like"/>
    <property type="match status" value="1"/>
</dbReference>
<dbReference type="GO" id="GO:0004803">
    <property type="term" value="F:transposase activity"/>
    <property type="evidence" value="ECO:0007669"/>
    <property type="project" value="InterPro"/>
</dbReference>
<dbReference type="GO" id="GO:0006313">
    <property type="term" value="P:DNA transposition"/>
    <property type="evidence" value="ECO:0007669"/>
    <property type="project" value="InterPro"/>
</dbReference>
<sequence length="175" mass="21070">MTGYRRHYRAGGVYFFTLTLADRHRDWLVSNIDVLRRSVRKEQRRAPFALHAWVVLPEHLHLLMRLPDGDSDFSNRLRRIKGNFSRQIPLPAHRRQSLLGKGERGIWQRRFWEHAIRDEEDWQRHIDYIHHNPVKHGMVDRVRDWPYSSFHAYVQRGDYPLDWGWAAEEDIPAGE</sequence>
<protein>
    <submittedName>
        <fullName evidence="2">Transposase</fullName>
    </submittedName>
</protein>
<dbReference type="RefSeq" id="WP_131199035.1">
    <property type="nucleotide sequence ID" value="NZ_QJUL01000045.1"/>
</dbReference>
<dbReference type="InterPro" id="IPR036515">
    <property type="entry name" value="Transposase_17_sf"/>
</dbReference>
<gene>
    <name evidence="2" type="ORF">DNK44_21895</name>
</gene>
<dbReference type="PANTHER" id="PTHR36966">
    <property type="entry name" value="REP-ASSOCIATED TYROSINE TRANSPOSASE"/>
    <property type="match status" value="1"/>
</dbReference>
<dbReference type="SMART" id="SM01321">
    <property type="entry name" value="Y1_Tnp"/>
    <property type="match status" value="1"/>
</dbReference>
<dbReference type="AlphaFoldDB" id="A0A4Q9QVE8"/>
<comment type="caution">
    <text evidence="2">The sequence shown here is derived from an EMBL/GenBank/DDBJ whole genome shotgun (WGS) entry which is preliminary data.</text>
</comment>
<dbReference type="GO" id="GO:0043565">
    <property type="term" value="F:sequence-specific DNA binding"/>
    <property type="evidence" value="ECO:0007669"/>
    <property type="project" value="TreeGrafter"/>
</dbReference>
<accession>A0A4Q9QVE8</accession>
<dbReference type="Proteomes" id="UP000293172">
    <property type="component" value="Unassembled WGS sequence"/>
</dbReference>
<name>A0A4Q9QVE8_9GAMM</name>
<reference evidence="2 3" key="1">
    <citation type="submission" date="2018-06" db="EMBL/GenBank/DDBJ databases">
        <title>Three novel Pseudomonas species isolated from symptomatic oak.</title>
        <authorList>
            <person name="Bueno-Gonzalez V."/>
            <person name="Brady C."/>
        </authorList>
    </citation>
    <scope>NUCLEOTIDE SEQUENCE [LARGE SCALE GENOMIC DNA]</scope>
    <source>
        <strain evidence="2 3">P6B</strain>
    </source>
</reference>
<dbReference type="OrthoDB" id="9794403at2"/>
<dbReference type="InterPro" id="IPR002686">
    <property type="entry name" value="Transposase_17"/>
</dbReference>
<proteinExistence type="predicted"/>
<dbReference type="NCBIfam" id="NF047646">
    <property type="entry name" value="REP_Tyr_transpos"/>
    <property type="match status" value="1"/>
</dbReference>
<dbReference type="EMBL" id="QJUL01000045">
    <property type="protein sequence ID" value="TBU86870.1"/>
    <property type="molecule type" value="Genomic_DNA"/>
</dbReference>
<dbReference type="Gene3D" id="3.30.70.1290">
    <property type="entry name" value="Transposase IS200-like"/>
    <property type="match status" value="1"/>
</dbReference>
<evidence type="ECO:0000313" key="3">
    <source>
        <dbReference type="Proteomes" id="UP000293172"/>
    </source>
</evidence>
<dbReference type="PANTHER" id="PTHR36966:SF1">
    <property type="entry name" value="REP-ASSOCIATED TYROSINE TRANSPOSASE"/>
    <property type="match status" value="1"/>
</dbReference>
<organism evidence="2 3">
    <name type="scientific">Phytopseudomonas dryadis</name>
    <dbReference type="NCBI Taxonomy" id="2487520"/>
    <lineage>
        <taxon>Bacteria</taxon>
        <taxon>Pseudomonadati</taxon>
        <taxon>Pseudomonadota</taxon>
        <taxon>Gammaproteobacteria</taxon>
        <taxon>Pseudomonadales</taxon>
        <taxon>Pseudomonadaceae</taxon>
        <taxon>Phytopseudomonas</taxon>
    </lineage>
</organism>
<evidence type="ECO:0000313" key="2">
    <source>
        <dbReference type="EMBL" id="TBU86870.1"/>
    </source>
</evidence>